<reference evidence="3 4" key="1">
    <citation type="submission" date="2018-06" db="EMBL/GenBank/DDBJ databases">
        <title>Thermoflavimicrobium daqus sp. nov., a thermophilic microbe isolated from Moutai-flavour Daqu.</title>
        <authorList>
            <person name="Wang X."/>
            <person name="Zhou H."/>
        </authorList>
    </citation>
    <scope>NUCLEOTIDE SEQUENCE [LARGE SCALE GENOMIC DNA]</scope>
    <source>
        <strain evidence="3 4">FBKL4.011</strain>
    </source>
</reference>
<accession>A0A364K522</accession>
<dbReference type="GO" id="GO:0140359">
    <property type="term" value="F:ABC-type transporter activity"/>
    <property type="evidence" value="ECO:0007669"/>
    <property type="project" value="InterPro"/>
</dbReference>
<evidence type="ECO:0008006" key="5">
    <source>
        <dbReference type="Google" id="ProtNLM"/>
    </source>
</evidence>
<evidence type="ECO:0000313" key="3">
    <source>
        <dbReference type="EMBL" id="RAL24427.1"/>
    </source>
</evidence>
<dbReference type="Pfam" id="PF12679">
    <property type="entry name" value="ABC2_membrane_2"/>
    <property type="match status" value="1"/>
</dbReference>
<feature type="compositionally biased region" description="Acidic residues" evidence="1">
    <location>
        <begin position="79"/>
        <end position="91"/>
    </location>
</feature>
<feature type="region of interest" description="Disordered" evidence="1">
    <location>
        <begin position="71"/>
        <end position="91"/>
    </location>
</feature>
<feature type="transmembrane region" description="Helical" evidence="2">
    <location>
        <begin position="127"/>
        <end position="148"/>
    </location>
</feature>
<feature type="transmembrane region" description="Helical" evidence="2">
    <location>
        <begin position="253"/>
        <end position="272"/>
    </location>
</feature>
<dbReference type="PANTHER" id="PTHR37305">
    <property type="entry name" value="INTEGRAL MEMBRANE PROTEIN-RELATED"/>
    <property type="match status" value="1"/>
</dbReference>
<feature type="transmembrane region" description="Helical" evidence="2">
    <location>
        <begin position="169"/>
        <end position="197"/>
    </location>
</feature>
<gene>
    <name evidence="3" type="ORF">DL897_08870</name>
</gene>
<evidence type="ECO:0000256" key="1">
    <source>
        <dbReference type="SAM" id="MobiDB-lite"/>
    </source>
</evidence>
<proteinExistence type="predicted"/>
<evidence type="ECO:0000256" key="2">
    <source>
        <dbReference type="SAM" id="Phobius"/>
    </source>
</evidence>
<keyword evidence="2" id="KW-0472">Membrane</keyword>
<dbReference type="GO" id="GO:0005886">
    <property type="term" value="C:plasma membrane"/>
    <property type="evidence" value="ECO:0007669"/>
    <property type="project" value="UniProtKB-SubCell"/>
</dbReference>
<organism evidence="3 4">
    <name type="scientific">Thermoflavimicrobium daqui</name>
    <dbReference type="NCBI Taxonomy" id="2137476"/>
    <lineage>
        <taxon>Bacteria</taxon>
        <taxon>Bacillati</taxon>
        <taxon>Bacillota</taxon>
        <taxon>Bacilli</taxon>
        <taxon>Bacillales</taxon>
        <taxon>Thermoactinomycetaceae</taxon>
        <taxon>Thermoflavimicrobium</taxon>
    </lineage>
</organism>
<feature type="transmembrane region" description="Helical" evidence="2">
    <location>
        <begin position="21"/>
        <end position="38"/>
    </location>
</feature>
<protein>
    <recommendedName>
        <fullName evidence="5">ABC-2 type transport system permease protein</fullName>
    </recommendedName>
</protein>
<keyword evidence="2" id="KW-1133">Transmembrane helix</keyword>
<dbReference type="EMBL" id="QJKK01000004">
    <property type="protein sequence ID" value="RAL24427.1"/>
    <property type="molecule type" value="Genomic_DNA"/>
</dbReference>
<dbReference type="Proteomes" id="UP000251213">
    <property type="component" value="Unassembled WGS sequence"/>
</dbReference>
<feature type="transmembrane region" description="Helical" evidence="2">
    <location>
        <begin position="225"/>
        <end position="246"/>
    </location>
</feature>
<dbReference type="PANTHER" id="PTHR37305:SF1">
    <property type="entry name" value="MEMBRANE PROTEIN"/>
    <property type="match status" value="1"/>
</dbReference>
<feature type="transmembrane region" description="Helical" evidence="2">
    <location>
        <begin position="302"/>
        <end position="326"/>
    </location>
</feature>
<dbReference type="OrthoDB" id="8613028at2"/>
<reference evidence="3 4" key="2">
    <citation type="submission" date="2018-06" db="EMBL/GenBank/DDBJ databases">
        <authorList>
            <person name="Zhirakovskaya E."/>
        </authorList>
    </citation>
    <scope>NUCLEOTIDE SEQUENCE [LARGE SCALE GENOMIC DNA]</scope>
    <source>
        <strain evidence="3 4">FBKL4.011</strain>
    </source>
</reference>
<dbReference type="RefSeq" id="WP_113658798.1">
    <property type="nucleotide sequence ID" value="NZ_KZ845666.1"/>
</dbReference>
<dbReference type="AlphaFoldDB" id="A0A364K522"/>
<keyword evidence="4" id="KW-1185">Reference proteome</keyword>
<name>A0A364K522_9BACL</name>
<keyword evidence="2" id="KW-0812">Transmembrane</keyword>
<sequence length="333" mass="37941">MKIFRLIQNEHMKLFSKIGTWVMIGILLIVAVSMAIIGKKAYEPYKNPERWKQETAEKKIKIEEEVAKAEEKAAKEAEEGNDNENVSPEDEELAIKQGDLKYYEYRIKHNIKENGIQTYLMTSTNTMAVVVIMSIIISSSIVSSEFSMGTIKLLMVRPVNRIKILLSKYLTTVMMLCLFTILFIVFHFIVGAIFIGFDGIDGTFLYLKKDKVAQTDFLPYLSEKIMFNLIIALVTASLAFMLSTVLRSSPFAMALALFVSLLGPDLSGYLISKKYTWAKYVLFTHMDLNWYLDGLKPPLKGITINFSLTILAIYYLAFLLTAFITFKKRDIST</sequence>
<evidence type="ECO:0000313" key="4">
    <source>
        <dbReference type="Proteomes" id="UP000251213"/>
    </source>
</evidence>
<comment type="caution">
    <text evidence="3">The sequence shown here is derived from an EMBL/GenBank/DDBJ whole genome shotgun (WGS) entry which is preliminary data.</text>
</comment>